<gene>
    <name evidence="2" type="ORF">P7D69_10225</name>
</gene>
<dbReference type="RefSeq" id="WP_222227501.1">
    <property type="nucleotide sequence ID" value="NZ_CP081847.1"/>
</dbReference>
<dbReference type="EMBL" id="JARPXL010000008">
    <property type="protein sequence ID" value="MDT2544712.1"/>
    <property type="molecule type" value="Genomic_DNA"/>
</dbReference>
<evidence type="ECO:0000313" key="3">
    <source>
        <dbReference type="Proteomes" id="UP001254770"/>
    </source>
</evidence>
<accession>A0AAW8TCU6</accession>
<protein>
    <submittedName>
        <fullName evidence="2">Ig-like domain-containing protein</fullName>
    </submittedName>
</protein>
<evidence type="ECO:0000313" key="2">
    <source>
        <dbReference type="EMBL" id="MDT2544712.1"/>
    </source>
</evidence>
<dbReference type="Gene3D" id="2.60.40.10">
    <property type="entry name" value="Immunoglobulins"/>
    <property type="match status" value="1"/>
</dbReference>
<comment type="caution">
    <text evidence="2">The sequence shown here is derived from an EMBL/GenBank/DDBJ whole genome shotgun (WGS) entry which is preliminary data.</text>
</comment>
<feature type="domain" description="Bacterial Ig" evidence="1">
    <location>
        <begin position="437"/>
        <end position="511"/>
    </location>
</feature>
<organism evidence="2 3">
    <name type="scientific">Enterococcus raffinosus</name>
    <dbReference type="NCBI Taxonomy" id="71452"/>
    <lineage>
        <taxon>Bacteria</taxon>
        <taxon>Bacillati</taxon>
        <taxon>Bacillota</taxon>
        <taxon>Bacilli</taxon>
        <taxon>Lactobacillales</taxon>
        <taxon>Enterococcaceae</taxon>
        <taxon>Enterococcus</taxon>
    </lineage>
</organism>
<dbReference type="Proteomes" id="UP001254770">
    <property type="component" value="Unassembled WGS sequence"/>
</dbReference>
<dbReference type="Pfam" id="PF17936">
    <property type="entry name" value="Big_6"/>
    <property type="match status" value="1"/>
</dbReference>
<reference evidence="2" key="1">
    <citation type="submission" date="2023-03" db="EMBL/GenBank/DDBJ databases">
        <authorList>
            <person name="Shen W."/>
            <person name="Cai J."/>
        </authorList>
    </citation>
    <scope>NUCLEOTIDE SEQUENCE</scope>
    <source>
        <strain evidence="2">Y15</strain>
    </source>
</reference>
<dbReference type="InterPro" id="IPR041498">
    <property type="entry name" value="Big_6"/>
</dbReference>
<dbReference type="InterPro" id="IPR013783">
    <property type="entry name" value="Ig-like_fold"/>
</dbReference>
<evidence type="ECO:0000259" key="1">
    <source>
        <dbReference type="Pfam" id="PF17936"/>
    </source>
</evidence>
<proteinExistence type="predicted"/>
<dbReference type="AlphaFoldDB" id="A0AAW8TCU6"/>
<name>A0AAW8TCU6_9ENTE</name>
<sequence length="663" mass="71624">MKCSIAKKNITKRLFITSAILTVGIGGLHFPISRVFAEENVQHAVKNDATEVLTFSELKKALEEDNGITDIKVSGDIVLSSGIVVNKNKENVSIDMQGNTLVEKDSSSIGDTINLPQDSTTKSVLLKNAIIRGKNYYGPIGVRDSLSGVTLKFENIQYTGPQMIYNQKGFANFSGTNKINVKNVNASSPVQEFAQVGGVTISGEFDLTHEKNSLSTFSFNGGNIGVPYLVVDNDAKVTITNEDDCVFNNANDSLDLIIKPNADVTINSASELSDVNGFGDLTVQSNASLTVNRQTDAHTTEATVDIDRLLEVNEGASFIVNHGVNGTGDVLHFAKDSVAEFNHPKKIELISKVGNLVTNFPDAGTMKIQAEKISGWETSITETPDFSVNEPLDAMLGMDGGKINHVIYSNITDLQSKMTYNDPYKLLIETPEVIVPAPVLNVVNDKDKQLTGLGEAGATINAYINGQLLGTTTVGSDLRWTMPINPQVEGTVIDVIQVINGNESSKVSQTVSHLAAETVNFFKLGYWQSYGLVLEGSIDNADFDLTNKENVTKTLNLVNDTGEVVKSFNGTNTDWYNSGVFNGYQGILESAELNTLEAGQYKLSISLQTTDGVDVTQDLNVGTATRTIGDYHPNFNEIESNDIGNGKQVSLMNTNGVGYLIIQ</sequence>